<sequence length="75" mass="8395">MRSEKGNLTEMLSLCYLTLRASAVCVVVVVPNKEIPPLGPECADTYGRRYVENDRFEPLAIHLEGIKFLSPENSL</sequence>
<dbReference type="Proteomes" id="UP001362999">
    <property type="component" value="Unassembled WGS sequence"/>
</dbReference>
<keyword evidence="1" id="KW-0732">Signal</keyword>
<reference evidence="2 3" key="1">
    <citation type="journal article" date="2024" name="J Genomics">
        <title>Draft genome sequencing and assembly of Favolaschia claudopus CIRM-BRFM 2984 isolated from oak limbs.</title>
        <authorList>
            <person name="Navarro D."/>
            <person name="Drula E."/>
            <person name="Chaduli D."/>
            <person name="Cazenave R."/>
            <person name="Ahrendt S."/>
            <person name="Wang J."/>
            <person name="Lipzen A."/>
            <person name="Daum C."/>
            <person name="Barry K."/>
            <person name="Grigoriev I.V."/>
            <person name="Favel A."/>
            <person name="Rosso M.N."/>
            <person name="Martin F."/>
        </authorList>
    </citation>
    <scope>NUCLEOTIDE SEQUENCE [LARGE SCALE GENOMIC DNA]</scope>
    <source>
        <strain evidence="2 3">CIRM-BRFM 2984</strain>
    </source>
</reference>
<keyword evidence="3" id="KW-1185">Reference proteome</keyword>
<evidence type="ECO:0008006" key="4">
    <source>
        <dbReference type="Google" id="ProtNLM"/>
    </source>
</evidence>
<dbReference type="EMBL" id="JAWWNJ010000176">
    <property type="protein sequence ID" value="KAK6974986.1"/>
    <property type="molecule type" value="Genomic_DNA"/>
</dbReference>
<organism evidence="2 3">
    <name type="scientific">Favolaschia claudopus</name>
    <dbReference type="NCBI Taxonomy" id="2862362"/>
    <lineage>
        <taxon>Eukaryota</taxon>
        <taxon>Fungi</taxon>
        <taxon>Dikarya</taxon>
        <taxon>Basidiomycota</taxon>
        <taxon>Agaricomycotina</taxon>
        <taxon>Agaricomycetes</taxon>
        <taxon>Agaricomycetidae</taxon>
        <taxon>Agaricales</taxon>
        <taxon>Marasmiineae</taxon>
        <taxon>Mycenaceae</taxon>
        <taxon>Favolaschia</taxon>
    </lineage>
</organism>
<accession>A0AAV9Z9Z2</accession>
<evidence type="ECO:0000313" key="2">
    <source>
        <dbReference type="EMBL" id="KAK6974986.1"/>
    </source>
</evidence>
<dbReference type="AlphaFoldDB" id="A0AAV9Z9Z2"/>
<feature type="signal peptide" evidence="1">
    <location>
        <begin position="1"/>
        <end position="23"/>
    </location>
</feature>
<feature type="chain" id="PRO_5043350907" description="Secreted protein" evidence="1">
    <location>
        <begin position="24"/>
        <end position="75"/>
    </location>
</feature>
<evidence type="ECO:0000256" key="1">
    <source>
        <dbReference type="SAM" id="SignalP"/>
    </source>
</evidence>
<name>A0AAV9Z9Z2_9AGAR</name>
<protein>
    <recommendedName>
        <fullName evidence="4">Secreted protein</fullName>
    </recommendedName>
</protein>
<evidence type="ECO:0000313" key="3">
    <source>
        <dbReference type="Proteomes" id="UP001362999"/>
    </source>
</evidence>
<gene>
    <name evidence="2" type="ORF">R3P38DRAFT_3128550</name>
</gene>
<proteinExistence type="predicted"/>
<comment type="caution">
    <text evidence="2">The sequence shown here is derived from an EMBL/GenBank/DDBJ whole genome shotgun (WGS) entry which is preliminary data.</text>
</comment>